<dbReference type="Pfam" id="PF00916">
    <property type="entry name" value="Sulfate_transp"/>
    <property type="match status" value="1"/>
</dbReference>
<evidence type="ECO:0000259" key="5">
    <source>
        <dbReference type="Pfam" id="PF00916"/>
    </source>
</evidence>
<dbReference type="AlphaFoldDB" id="A0AA38WRJ8"/>
<accession>A0AA38WRJ8</accession>
<evidence type="ECO:0000313" key="7">
    <source>
        <dbReference type="Proteomes" id="UP001172457"/>
    </source>
</evidence>
<dbReference type="EMBL" id="JARYMX010000002">
    <property type="protein sequence ID" value="KAJ9560464.1"/>
    <property type="molecule type" value="Genomic_DNA"/>
</dbReference>
<evidence type="ECO:0000256" key="4">
    <source>
        <dbReference type="ARBA" id="ARBA00023136"/>
    </source>
</evidence>
<protein>
    <recommendedName>
        <fullName evidence="5">SLC26A/SulP transporter domain-containing protein</fullName>
    </recommendedName>
</protein>
<comment type="subcellular location">
    <subcellularLocation>
        <location evidence="1">Membrane</location>
        <topology evidence="1">Multi-pass membrane protein</topology>
    </subcellularLocation>
</comment>
<reference evidence="6" key="1">
    <citation type="submission" date="2023-03" db="EMBL/GenBank/DDBJ databases">
        <title>Chromosome-scale reference genome and RAD-based genetic map of yellow starthistle (Centaurea solstitialis) reveal putative structural variation and QTLs associated with invader traits.</title>
        <authorList>
            <person name="Reatini B."/>
            <person name="Cang F.A."/>
            <person name="Jiang Q."/>
            <person name="Mckibben M.T.W."/>
            <person name="Barker M.S."/>
            <person name="Rieseberg L.H."/>
            <person name="Dlugosch K.M."/>
        </authorList>
    </citation>
    <scope>NUCLEOTIDE SEQUENCE</scope>
    <source>
        <strain evidence="6">CAN-66</strain>
        <tissue evidence="6">Leaf</tissue>
    </source>
</reference>
<gene>
    <name evidence="6" type="ORF">OSB04_005624</name>
</gene>
<keyword evidence="7" id="KW-1185">Reference proteome</keyword>
<name>A0AA38WRJ8_9ASTR</name>
<comment type="caution">
    <text evidence="6">The sequence shown here is derived from an EMBL/GenBank/DDBJ whole genome shotgun (WGS) entry which is preliminary data.</text>
</comment>
<feature type="domain" description="SLC26A/SulP transporter" evidence="5">
    <location>
        <begin position="22"/>
        <end position="69"/>
    </location>
</feature>
<evidence type="ECO:0000313" key="6">
    <source>
        <dbReference type="EMBL" id="KAJ9560464.1"/>
    </source>
</evidence>
<dbReference type="Proteomes" id="UP001172457">
    <property type="component" value="Chromosome 2"/>
</dbReference>
<keyword evidence="2" id="KW-0812">Transmembrane</keyword>
<dbReference type="PANTHER" id="PTHR11814">
    <property type="entry name" value="SULFATE TRANSPORTER"/>
    <property type="match status" value="1"/>
</dbReference>
<organism evidence="6 7">
    <name type="scientific">Centaurea solstitialis</name>
    <name type="common">yellow star-thistle</name>
    <dbReference type="NCBI Taxonomy" id="347529"/>
    <lineage>
        <taxon>Eukaryota</taxon>
        <taxon>Viridiplantae</taxon>
        <taxon>Streptophyta</taxon>
        <taxon>Embryophyta</taxon>
        <taxon>Tracheophyta</taxon>
        <taxon>Spermatophyta</taxon>
        <taxon>Magnoliopsida</taxon>
        <taxon>eudicotyledons</taxon>
        <taxon>Gunneridae</taxon>
        <taxon>Pentapetalae</taxon>
        <taxon>asterids</taxon>
        <taxon>campanulids</taxon>
        <taxon>Asterales</taxon>
        <taxon>Asteraceae</taxon>
        <taxon>Carduoideae</taxon>
        <taxon>Cardueae</taxon>
        <taxon>Centaureinae</taxon>
        <taxon>Centaurea</taxon>
    </lineage>
</organism>
<dbReference type="GO" id="GO:0055085">
    <property type="term" value="P:transmembrane transport"/>
    <property type="evidence" value="ECO:0007669"/>
    <property type="project" value="InterPro"/>
</dbReference>
<dbReference type="InterPro" id="IPR011547">
    <property type="entry name" value="SLC26A/SulP_dom"/>
</dbReference>
<dbReference type="InterPro" id="IPR001902">
    <property type="entry name" value="SLC26A/SulP_fam"/>
</dbReference>
<dbReference type="GO" id="GO:0016020">
    <property type="term" value="C:membrane"/>
    <property type="evidence" value="ECO:0007669"/>
    <property type="project" value="UniProtKB-SubCell"/>
</dbReference>
<sequence>MLGLQAMFPILEWGRNYDLNKFKGDLIAGLTIASICIPQDIGYSKLANLPPQIGLCKILLEIVSKILTTGSILIMAESFWVALKTQINNQEIRGGESD</sequence>
<keyword evidence="3" id="KW-1133">Transmembrane helix</keyword>
<evidence type="ECO:0000256" key="1">
    <source>
        <dbReference type="ARBA" id="ARBA00004141"/>
    </source>
</evidence>
<proteinExistence type="predicted"/>
<keyword evidence="4" id="KW-0472">Membrane</keyword>
<evidence type="ECO:0000256" key="2">
    <source>
        <dbReference type="ARBA" id="ARBA00022692"/>
    </source>
</evidence>
<evidence type="ECO:0000256" key="3">
    <source>
        <dbReference type="ARBA" id="ARBA00022989"/>
    </source>
</evidence>